<feature type="binding site" evidence="3 4">
    <location>
        <position position="120"/>
    </location>
    <ligand>
        <name>Zn(2+)</name>
        <dbReference type="ChEBI" id="CHEBI:29105"/>
    </ligand>
</feature>
<dbReference type="SUPFAM" id="SSF52467">
    <property type="entry name" value="DHS-like NAD/FAD-binding domain"/>
    <property type="match status" value="1"/>
</dbReference>
<gene>
    <name evidence="3" type="primary">cobB</name>
    <name evidence="7" type="ORF">FHS49_001341</name>
</gene>
<dbReference type="EC" id="2.3.1.286" evidence="3"/>
<dbReference type="GO" id="GO:0036055">
    <property type="term" value="F:protein-succinyllysine desuccinylase activity"/>
    <property type="evidence" value="ECO:0007669"/>
    <property type="project" value="UniProtKB-UniRule"/>
</dbReference>
<evidence type="ECO:0000256" key="1">
    <source>
        <dbReference type="ARBA" id="ARBA00022679"/>
    </source>
</evidence>
<evidence type="ECO:0000256" key="2">
    <source>
        <dbReference type="ARBA" id="ARBA00023027"/>
    </source>
</evidence>
<keyword evidence="1" id="KW-0808">Transferase</keyword>
<dbReference type="GO" id="GO:0005737">
    <property type="term" value="C:cytoplasm"/>
    <property type="evidence" value="ECO:0007669"/>
    <property type="project" value="UniProtKB-SubCell"/>
</dbReference>
<dbReference type="EMBL" id="JACIJC010000002">
    <property type="protein sequence ID" value="MBB5685333.1"/>
    <property type="molecule type" value="Genomic_DNA"/>
</dbReference>
<feature type="binding site" evidence="3 4">
    <location>
        <position position="177"/>
    </location>
    <ligand>
        <name>Zn(2+)</name>
        <dbReference type="ChEBI" id="CHEBI:29105"/>
    </ligand>
</feature>
<feature type="binding site" evidence="3">
    <location>
        <position position="56"/>
    </location>
    <ligand>
        <name>substrate</name>
    </ligand>
</feature>
<dbReference type="InterPro" id="IPR050134">
    <property type="entry name" value="NAD-dep_sirtuin_deacylases"/>
</dbReference>
<keyword evidence="3 4" id="KW-0479">Metal-binding</keyword>
<keyword evidence="7" id="KW-0378">Hydrolase</keyword>
<comment type="similarity">
    <text evidence="3">Belongs to the sirtuin family. Class III subfamily.</text>
</comment>
<accession>A0A7W9AGV0</accession>
<dbReference type="Gene3D" id="3.40.50.1220">
    <property type="entry name" value="TPP-binding domain"/>
    <property type="match status" value="1"/>
</dbReference>
<dbReference type="InterPro" id="IPR026590">
    <property type="entry name" value="Ssirtuin_cat_dom"/>
</dbReference>
<feature type="active site" description="Proton acceptor" evidence="3 4">
    <location>
        <position position="109"/>
    </location>
</feature>
<evidence type="ECO:0000256" key="4">
    <source>
        <dbReference type="PROSITE-ProRule" id="PRU00236"/>
    </source>
</evidence>
<feature type="binding site" evidence="3">
    <location>
        <position position="59"/>
    </location>
    <ligand>
        <name>substrate</name>
    </ligand>
</feature>
<feature type="binding site" evidence="3">
    <location>
        <begin position="12"/>
        <end position="31"/>
    </location>
    <ligand>
        <name>NAD(+)</name>
        <dbReference type="ChEBI" id="CHEBI:57540"/>
    </ligand>
</feature>
<dbReference type="AlphaFoldDB" id="A0A7W9AGV0"/>
<feature type="region of interest" description="Disordered" evidence="5">
    <location>
        <begin position="142"/>
        <end position="171"/>
    </location>
</feature>
<dbReference type="InterPro" id="IPR026591">
    <property type="entry name" value="Sirtuin_cat_small_dom_sf"/>
</dbReference>
<name>A0A7W9AGV0_9SPHN</name>
<dbReference type="PROSITE" id="PS50305">
    <property type="entry name" value="SIRTUIN"/>
    <property type="match status" value="1"/>
</dbReference>
<evidence type="ECO:0000313" key="7">
    <source>
        <dbReference type="EMBL" id="MBB5685333.1"/>
    </source>
</evidence>
<dbReference type="InterPro" id="IPR003000">
    <property type="entry name" value="Sirtuin"/>
</dbReference>
<comment type="catalytic activity">
    <reaction evidence="3">
        <text>N(6)-acetyl-L-lysyl-[protein] + NAD(+) + H2O = 2''-O-acetyl-ADP-D-ribose + nicotinamide + L-lysyl-[protein]</text>
        <dbReference type="Rhea" id="RHEA:43636"/>
        <dbReference type="Rhea" id="RHEA-COMP:9752"/>
        <dbReference type="Rhea" id="RHEA-COMP:10731"/>
        <dbReference type="ChEBI" id="CHEBI:15377"/>
        <dbReference type="ChEBI" id="CHEBI:17154"/>
        <dbReference type="ChEBI" id="CHEBI:29969"/>
        <dbReference type="ChEBI" id="CHEBI:57540"/>
        <dbReference type="ChEBI" id="CHEBI:61930"/>
        <dbReference type="ChEBI" id="CHEBI:83767"/>
        <dbReference type="EC" id="2.3.1.286"/>
    </reaction>
</comment>
<feature type="domain" description="Deacetylase sirtuin-type" evidence="6">
    <location>
        <begin position="1"/>
        <end position="271"/>
    </location>
</feature>
<keyword evidence="3" id="KW-0963">Cytoplasm</keyword>
<organism evidence="7 8">
    <name type="scientific">Sphingobium boeckii</name>
    <dbReference type="NCBI Taxonomy" id="1082345"/>
    <lineage>
        <taxon>Bacteria</taxon>
        <taxon>Pseudomonadati</taxon>
        <taxon>Pseudomonadota</taxon>
        <taxon>Alphaproteobacteria</taxon>
        <taxon>Sphingomonadales</taxon>
        <taxon>Sphingomonadaceae</taxon>
        <taxon>Sphingobium</taxon>
    </lineage>
</organism>
<dbReference type="Proteomes" id="UP000549617">
    <property type="component" value="Unassembled WGS sequence"/>
</dbReference>
<evidence type="ECO:0000256" key="3">
    <source>
        <dbReference type="HAMAP-Rule" id="MF_01121"/>
    </source>
</evidence>
<dbReference type="GO" id="GO:0036054">
    <property type="term" value="F:protein-malonyllysine demalonylase activity"/>
    <property type="evidence" value="ECO:0007669"/>
    <property type="project" value="InterPro"/>
</dbReference>
<dbReference type="PANTHER" id="PTHR11085:SF4">
    <property type="entry name" value="NAD-DEPENDENT PROTEIN DEACYLASE"/>
    <property type="match status" value="1"/>
</dbReference>
<feature type="binding site" evidence="3 4">
    <location>
        <position position="174"/>
    </location>
    <ligand>
        <name>Zn(2+)</name>
        <dbReference type="ChEBI" id="CHEBI:29105"/>
    </ligand>
</feature>
<dbReference type="Pfam" id="PF02146">
    <property type="entry name" value="SIR2"/>
    <property type="match status" value="1"/>
</dbReference>
<feature type="binding site" evidence="3">
    <location>
        <begin position="213"/>
        <end position="215"/>
    </location>
    <ligand>
        <name>NAD(+)</name>
        <dbReference type="ChEBI" id="CHEBI:57540"/>
    </ligand>
</feature>
<proteinExistence type="inferred from homology"/>
<dbReference type="CDD" id="cd01412">
    <property type="entry name" value="SIRT5_Af1_CobB"/>
    <property type="match status" value="1"/>
</dbReference>
<comment type="function">
    <text evidence="3">NAD-dependent lysine deacetylase and desuccinylase that specifically removes acetyl and succinyl groups on target proteins. Modulates the activities of several proteins which are inactive in their acylated form.</text>
</comment>
<dbReference type="InterPro" id="IPR027546">
    <property type="entry name" value="Sirtuin_class_III"/>
</dbReference>
<evidence type="ECO:0000256" key="5">
    <source>
        <dbReference type="SAM" id="MobiDB-lite"/>
    </source>
</evidence>
<reference evidence="7 8" key="1">
    <citation type="submission" date="2020-08" db="EMBL/GenBank/DDBJ databases">
        <title>Genomic Encyclopedia of Type Strains, Phase IV (KMG-IV): sequencing the most valuable type-strain genomes for metagenomic binning, comparative biology and taxonomic classification.</title>
        <authorList>
            <person name="Goeker M."/>
        </authorList>
    </citation>
    <scope>NUCLEOTIDE SEQUENCE [LARGE SCALE GENOMIC DNA]</scope>
    <source>
        <strain evidence="7 8">DSM 25079</strain>
    </source>
</reference>
<comment type="cofactor">
    <cofactor evidence="3">
        <name>Zn(2+)</name>
        <dbReference type="ChEBI" id="CHEBI:29105"/>
    </cofactor>
    <text evidence="3">Binds 1 zinc ion per subunit.</text>
</comment>
<comment type="catalytic activity">
    <reaction evidence="3">
        <text>N(6)-succinyl-L-lysyl-[protein] + NAD(+) + H2O = 2''-O-succinyl-ADP-D-ribose + nicotinamide + L-lysyl-[protein]</text>
        <dbReference type="Rhea" id="RHEA:47668"/>
        <dbReference type="Rhea" id="RHEA-COMP:9752"/>
        <dbReference type="Rhea" id="RHEA-COMP:11877"/>
        <dbReference type="ChEBI" id="CHEBI:15377"/>
        <dbReference type="ChEBI" id="CHEBI:17154"/>
        <dbReference type="ChEBI" id="CHEBI:29969"/>
        <dbReference type="ChEBI" id="CHEBI:57540"/>
        <dbReference type="ChEBI" id="CHEBI:87830"/>
        <dbReference type="ChEBI" id="CHEBI:87832"/>
    </reaction>
</comment>
<comment type="subcellular location">
    <subcellularLocation>
        <location evidence="3">Cytoplasm</location>
    </subcellularLocation>
</comment>
<keyword evidence="3 4" id="KW-0862">Zinc</keyword>
<feature type="binding site" evidence="3">
    <location>
        <position position="257"/>
    </location>
    <ligand>
        <name>NAD(+)</name>
        <dbReference type="ChEBI" id="CHEBI:57540"/>
    </ligand>
</feature>
<dbReference type="RefSeq" id="WP_184016587.1">
    <property type="nucleotide sequence ID" value="NZ_JACIJC010000002.1"/>
</dbReference>
<sequence length="271" mass="28715">MTHIRNIVILTGAGISAESGLATFRGPDGLWEGHRVEDVCTPEALARDPEMVHRFYDARRAALAGVVPNAAHEALAALDAAWPGELLIVTQNVDDLHERAGARRVLHMHGELLSALCAACGMAVRWAGDMMAATQPFVPSEVEGRLSPAPRPSTSLGTNGEGVTPAKSFQPPKCSGCGAHALRPDIVFFGEMPYEMDRIDRAIASADLFVSIGTSGAVYPAAGFVRTARHHGAKTLELNLDPSAGSVYFDDARMGPASVLVPTWVREVLGG</sequence>
<dbReference type="GO" id="GO:0008270">
    <property type="term" value="F:zinc ion binding"/>
    <property type="evidence" value="ECO:0007669"/>
    <property type="project" value="UniProtKB-UniRule"/>
</dbReference>
<dbReference type="Gene3D" id="3.30.1600.10">
    <property type="entry name" value="SIR2/SIRT2 'Small Domain"/>
    <property type="match status" value="1"/>
</dbReference>
<feature type="binding site" evidence="3">
    <location>
        <begin position="239"/>
        <end position="241"/>
    </location>
    <ligand>
        <name>NAD(+)</name>
        <dbReference type="ChEBI" id="CHEBI:57540"/>
    </ligand>
</feature>
<dbReference type="PANTHER" id="PTHR11085">
    <property type="entry name" value="NAD-DEPENDENT PROTEIN DEACYLASE SIRTUIN-5, MITOCHONDRIAL-RELATED"/>
    <property type="match status" value="1"/>
</dbReference>
<dbReference type="GO" id="GO:0070403">
    <property type="term" value="F:NAD+ binding"/>
    <property type="evidence" value="ECO:0007669"/>
    <property type="project" value="UniProtKB-UniRule"/>
</dbReference>
<evidence type="ECO:0000313" key="8">
    <source>
        <dbReference type="Proteomes" id="UP000549617"/>
    </source>
</evidence>
<dbReference type="InterPro" id="IPR029035">
    <property type="entry name" value="DHS-like_NAD/FAD-binding_dom"/>
</dbReference>
<keyword evidence="2 3" id="KW-0520">NAD</keyword>
<dbReference type="GO" id="GO:0017136">
    <property type="term" value="F:histone deacetylase activity, NAD-dependent"/>
    <property type="evidence" value="ECO:0007669"/>
    <property type="project" value="TreeGrafter"/>
</dbReference>
<feature type="binding site" evidence="3">
    <location>
        <begin position="91"/>
        <end position="94"/>
    </location>
    <ligand>
        <name>NAD(+)</name>
        <dbReference type="ChEBI" id="CHEBI:57540"/>
    </ligand>
</feature>
<comment type="domain">
    <text evidence="3">2 residues (Tyr-56 and Arg-59) present in a large hydrophobic pocket are probably involved in substrate specificity. They are important for desuccinylation activity, but dispensable for deacetylation activity.</text>
</comment>
<evidence type="ECO:0000259" key="6">
    <source>
        <dbReference type="PROSITE" id="PS50305"/>
    </source>
</evidence>
<comment type="caution">
    <text evidence="7">The sequence shown here is derived from an EMBL/GenBank/DDBJ whole genome shotgun (WGS) entry which is preliminary data.</text>
</comment>
<protein>
    <recommendedName>
        <fullName evidence="3">NAD-dependent protein deacylase</fullName>
        <ecNumber evidence="3">2.3.1.286</ecNumber>
    </recommendedName>
    <alternativeName>
        <fullName evidence="3">Regulatory protein SIR2 homolog</fullName>
    </alternativeName>
</protein>
<feature type="binding site" evidence="3 4">
    <location>
        <position position="117"/>
    </location>
    <ligand>
        <name>Zn(2+)</name>
        <dbReference type="ChEBI" id="CHEBI:29105"/>
    </ligand>
</feature>
<dbReference type="HAMAP" id="MF_01121">
    <property type="entry name" value="Sirtuin_ClassIII"/>
    <property type="match status" value="1"/>
</dbReference>
<keyword evidence="8" id="KW-1185">Reference proteome</keyword>